<comment type="caution">
    <text evidence="1">The sequence shown here is derived from an EMBL/GenBank/DDBJ whole genome shotgun (WGS) entry which is preliminary data.</text>
</comment>
<keyword evidence="2" id="KW-1185">Reference proteome</keyword>
<dbReference type="EMBL" id="JACBKZ010000005">
    <property type="protein sequence ID" value="KAF5950971.1"/>
    <property type="molecule type" value="Genomic_DNA"/>
</dbReference>
<evidence type="ECO:0000313" key="1">
    <source>
        <dbReference type="EMBL" id="KAF5950971.1"/>
    </source>
</evidence>
<dbReference type="Proteomes" id="UP000593564">
    <property type="component" value="Unassembled WGS sequence"/>
</dbReference>
<reference evidence="2" key="1">
    <citation type="journal article" date="2020" name="Nat. Commun.">
        <title>Genome assembly of wild tea tree DASZ reveals pedigree and selection history of tea varieties.</title>
        <authorList>
            <person name="Zhang W."/>
            <person name="Zhang Y."/>
            <person name="Qiu H."/>
            <person name="Guo Y."/>
            <person name="Wan H."/>
            <person name="Zhang X."/>
            <person name="Scossa F."/>
            <person name="Alseekh S."/>
            <person name="Zhang Q."/>
            <person name="Wang P."/>
            <person name="Xu L."/>
            <person name="Schmidt M.H."/>
            <person name="Jia X."/>
            <person name="Li D."/>
            <person name="Zhu A."/>
            <person name="Guo F."/>
            <person name="Chen W."/>
            <person name="Ni D."/>
            <person name="Usadel B."/>
            <person name="Fernie A.R."/>
            <person name="Wen W."/>
        </authorList>
    </citation>
    <scope>NUCLEOTIDE SEQUENCE [LARGE SCALE GENOMIC DNA]</scope>
    <source>
        <strain evidence="2">cv. G240</strain>
    </source>
</reference>
<gene>
    <name evidence="1" type="ORF">HYC85_012964</name>
</gene>
<organism evidence="1 2">
    <name type="scientific">Camellia sinensis</name>
    <name type="common">Tea plant</name>
    <name type="synonym">Thea sinensis</name>
    <dbReference type="NCBI Taxonomy" id="4442"/>
    <lineage>
        <taxon>Eukaryota</taxon>
        <taxon>Viridiplantae</taxon>
        <taxon>Streptophyta</taxon>
        <taxon>Embryophyta</taxon>
        <taxon>Tracheophyta</taxon>
        <taxon>Spermatophyta</taxon>
        <taxon>Magnoliopsida</taxon>
        <taxon>eudicotyledons</taxon>
        <taxon>Gunneridae</taxon>
        <taxon>Pentapetalae</taxon>
        <taxon>asterids</taxon>
        <taxon>Ericales</taxon>
        <taxon>Theaceae</taxon>
        <taxon>Camellia</taxon>
    </lineage>
</organism>
<reference evidence="1 2" key="2">
    <citation type="submission" date="2020-07" db="EMBL/GenBank/DDBJ databases">
        <title>Genome assembly of wild tea tree DASZ reveals pedigree and selection history of tea varieties.</title>
        <authorList>
            <person name="Zhang W."/>
        </authorList>
    </citation>
    <scope>NUCLEOTIDE SEQUENCE [LARGE SCALE GENOMIC DNA]</scope>
    <source>
        <strain evidence="2">cv. G240</strain>
        <tissue evidence="1">Leaf</tissue>
    </source>
</reference>
<accession>A0A7J7HFH6</accession>
<protein>
    <submittedName>
        <fullName evidence="1">Uncharacterized protein</fullName>
    </submittedName>
</protein>
<dbReference type="AlphaFoldDB" id="A0A7J7HFH6"/>
<sequence length="52" mass="5748">MLCNFASNSIMEEMNGDIIFVKSAFKITWKSFTSTILRTLVRTTPSDVAACG</sequence>
<evidence type="ECO:0000313" key="2">
    <source>
        <dbReference type="Proteomes" id="UP000593564"/>
    </source>
</evidence>
<name>A0A7J7HFH6_CAMSI</name>
<proteinExistence type="predicted"/>